<keyword evidence="3" id="KW-1185">Reference proteome</keyword>
<dbReference type="Gene3D" id="1.20.5.1230">
    <property type="entry name" value="Apolipoprotein A-I"/>
    <property type="match status" value="1"/>
</dbReference>
<reference evidence="2" key="1">
    <citation type="submission" date="2025-08" db="UniProtKB">
        <authorList>
            <consortium name="Ensembl"/>
        </authorList>
    </citation>
    <scope>IDENTIFICATION</scope>
</reference>
<evidence type="ECO:0000313" key="3">
    <source>
        <dbReference type="Proteomes" id="UP000261620"/>
    </source>
</evidence>
<feature type="chain" id="PRO_5018752449" description="Apolipoprotein A-Ib" evidence="1">
    <location>
        <begin position="19"/>
        <end position="237"/>
    </location>
</feature>
<evidence type="ECO:0008006" key="4">
    <source>
        <dbReference type="Google" id="ProtNLM"/>
    </source>
</evidence>
<dbReference type="Proteomes" id="UP000261620">
    <property type="component" value="Unplaced"/>
</dbReference>
<reference evidence="2" key="2">
    <citation type="submission" date="2025-09" db="UniProtKB">
        <authorList>
            <consortium name="Ensembl"/>
        </authorList>
    </citation>
    <scope>IDENTIFICATION</scope>
</reference>
<dbReference type="STRING" id="94237.ENSMMOP00000025091"/>
<dbReference type="OMA" id="HTAEMDE"/>
<dbReference type="SUPFAM" id="SSF58113">
    <property type="entry name" value="Apolipoprotein A-I"/>
    <property type="match status" value="1"/>
</dbReference>
<dbReference type="Ensembl" id="ENSMMOT00000025510.1">
    <property type="protein sequence ID" value="ENSMMOP00000025091.1"/>
    <property type="gene ID" value="ENSMMOG00000019051.1"/>
</dbReference>
<protein>
    <recommendedName>
        <fullName evidence="4">Apolipoprotein A-Ib</fullName>
    </recommendedName>
</protein>
<feature type="signal peptide" evidence="1">
    <location>
        <begin position="1"/>
        <end position="18"/>
    </location>
</feature>
<sequence length="237" mass="25966">MKFVALAFALLLAVGSQAASLQADAPTMLQHARAAIDTYLAQLVASGKNHQSPDGLDEVHTQIKQMQASVSPITDTLVEVTAELRASLLGDINSLISETEVGRAKLREVVDRHISEYRSVLQGTVDTYNQKYGEMTAATIASLESVKDDLQAKFTTNVEETKSTLQPVLDIVYGKVNMMIKKLKDMADPYIVDYKEQLEKTLDNAKTMSPEEIAAMKAKIEALAAVLHCFDPLNQPK</sequence>
<proteinExistence type="predicted"/>
<accession>A0A3Q3XLW5</accession>
<dbReference type="AlphaFoldDB" id="A0A3Q3XLW5"/>
<organism evidence="2 3">
    <name type="scientific">Mola mola</name>
    <name type="common">Ocean sunfish</name>
    <name type="synonym">Tetraodon mola</name>
    <dbReference type="NCBI Taxonomy" id="94237"/>
    <lineage>
        <taxon>Eukaryota</taxon>
        <taxon>Metazoa</taxon>
        <taxon>Chordata</taxon>
        <taxon>Craniata</taxon>
        <taxon>Vertebrata</taxon>
        <taxon>Euteleostomi</taxon>
        <taxon>Actinopterygii</taxon>
        <taxon>Neopterygii</taxon>
        <taxon>Teleostei</taxon>
        <taxon>Neoteleostei</taxon>
        <taxon>Acanthomorphata</taxon>
        <taxon>Eupercaria</taxon>
        <taxon>Tetraodontiformes</taxon>
        <taxon>Molidae</taxon>
        <taxon>Mola</taxon>
    </lineage>
</organism>
<name>A0A3Q3XLW5_MOLML</name>
<evidence type="ECO:0000313" key="2">
    <source>
        <dbReference type="Ensembl" id="ENSMMOP00000025091.1"/>
    </source>
</evidence>
<keyword evidence="1" id="KW-0732">Signal</keyword>
<evidence type="ECO:0000256" key="1">
    <source>
        <dbReference type="SAM" id="SignalP"/>
    </source>
</evidence>